<gene>
    <name evidence="1" type="ORF">FXN65_23955</name>
</gene>
<accession>A0A5J6QR56</accession>
<reference evidence="1 2" key="1">
    <citation type="submission" date="2019-08" db="EMBL/GenBank/DDBJ databases">
        <title>Whole-genome Sequencing of e-waste polymer degrading bacterium Pseudomonas sp. strain PE08.</title>
        <authorList>
            <person name="Kirdat K."/>
            <person name="Debbarma P."/>
            <person name="Narawade N."/>
            <person name="Suyal D."/>
            <person name="Thorat V."/>
            <person name="Shouche Y."/>
            <person name="Goel R."/>
            <person name="Yadav A."/>
        </authorList>
    </citation>
    <scope>NUCLEOTIDE SEQUENCE [LARGE SCALE GENOMIC DNA]</scope>
    <source>
        <strain evidence="1 2">PE08</strain>
    </source>
</reference>
<dbReference type="RefSeq" id="WP_151137071.1">
    <property type="nucleotide sequence ID" value="NZ_CP043311.1"/>
</dbReference>
<dbReference type="EMBL" id="CP043311">
    <property type="protein sequence ID" value="QEY64964.1"/>
    <property type="molecule type" value="Genomic_DNA"/>
</dbReference>
<evidence type="ECO:0000313" key="1">
    <source>
        <dbReference type="EMBL" id="QEY64964.1"/>
    </source>
</evidence>
<keyword evidence="2" id="KW-1185">Reference proteome</keyword>
<proteinExistence type="predicted"/>
<dbReference type="Proteomes" id="UP000327179">
    <property type="component" value="Chromosome"/>
</dbReference>
<evidence type="ECO:0000313" key="2">
    <source>
        <dbReference type="Proteomes" id="UP000327179"/>
    </source>
</evidence>
<sequence length="164" mass="19075">MTQYTYDRLWDIDLDTAAHSVRLIKSAPSDAFRYPLLRDLIVTYCRPFTRSSEGHRLSEKLVPPESRQLHAVMIRLRNGQYAHTDRTLHQPKFSWLNLGEGSRLAMSFKSTDHEGLLARLEEVDSLICVLQAKLRDRMRKVQWKLEMSGELNAPESYTTTLRRG</sequence>
<dbReference type="AlphaFoldDB" id="A0A5J6QR56"/>
<organism evidence="1 2">
    <name type="scientific">Metapseudomonas lalkuanensis</name>
    <dbReference type="NCBI Taxonomy" id="2604832"/>
    <lineage>
        <taxon>Bacteria</taxon>
        <taxon>Pseudomonadati</taxon>
        <taxon>Pseudomonadota</taxon>
        <taxon>Gammaproteobacteria</taxon>
        <taxon>Pseudomonadales</taxon>
        <taxon>Pseudomonadaceae</taxon>
        <taxon>Metapseudomonas</taxon>
    </lineage>
</organism>
<protein>
    <submittedName>
        <fullName evidence="1">Uncharacterized protein</fullName>
    </submittedName>
</protein>
<dbReference type="KEGG" id="plal:FXN65_23955"/>
<name>A0A5J6QR56_9GAMM</name>